<sequence length="197" mass="20899">MEDRDSALAIIQKFNGYQLPGAGLPLQVRFADSLEQKKLKGQTARKRMWRTREFASLGGRLMSQVPVTPEHMLGMAAPGSPPGPGAYLQYFPEGVQPAGAYPPGSISPTFGPQYAAARYYQPIYPGPVLPPHQGVEGQPATVVPATSNQSENTNKEVSSSGGGNNDAADELSELVQKKLNVDGGSDKDSSVEGGDKK</sequence>
<evidence type="ECO:0000313" key="3">
    <source>
        <dbReference type="Proteomes" id="UP000265703"/>
    </source>
</evidence>
<gene>
    <name evidence="2" type="ORF">C1645_81272</name>
</gene>
<organism evidence="2 3">
    <name type="scientific">Glomus cerebriforme</name>
    <dbReference type="NCBI Taxonomy" id="658196"/>
    <lineage>
        <taxon>Eukaryota</taxon>
        <taxon>Fungi</taxon>
        <taxon>Fungi incertae sedis</taxon>
        <taxon>Mucoromycota</taxon>
        <taxon>Glomeromycotina</taxon>
        <taxon>Glomeromycetes</taxon>
        <taxon>Glomerales</taxon>
        <taxon>Glomeraceae</taxon>
        <taxon>Glomus</taxon>
    </lineage>
</organism>
<proteinExistence type="predicted"/>
<dbReference type="AlphaFoldDB" id="A0A397T7J0"/>
<keyword evidence="3" id="KW-1185">Reference proteome</keyword>
<evidence type="ECO:0000256" key="1">
    <source>
        <dbReference type="SAM" id="MobiDB-lite"/>
    </source>
</evidence>
<protein>
    <recommendedName>
        <fullName evidence="4">RRM domain-containing protein</fullName>
    </recommendedName>
</protein>
<reference evidence="2 3" key="1">
    <citation type="submission" date="2018-06" db="EMBL/GenBank/DDBJ databases">
        <title>Comparative genomics reveals the genomic features of Rhizophagus irregularis, R. cerebriforme, R. diaphanum and Gigaspora rosea, and their symbiotic lifestyle signature.</title>
        <authorList>
            <person name="Morin E."/>
            <person name="San Clemente H."/>
            <person name="Chen E.C.H."/>
            <person name="De La Providencia I."/>
            <person name="Hainaut M."/>
            <person name="Kuo A."/>
            <person name="Kohler A."/>
            <person name="Murat C."/>
            <person name="Tang N."/>
            <person name="Roy S."/>
            <person name="Loubradou J."/>
            <person name="Henrissat B."/>
            <person name="Grigoriev I.V."/>
            <person name="Corradi N."/>
            <person name="Roux C."/>
            <person name="Martin F.M."/>
        </authorList>
    </citation>
    <scope>NUCLEOTIDE SEQUENCE [LARGE SCALE GENOMIC DNA]</scope>
    <source>
        <strain evidence="2 3">DAOM 227022</strain>
    </source>
</reference>
<dbReference type="OrthoDB" id="271725at2759"/>
<feature type="compositionally biased region" description="Basic and acidic residues" evidence="1">
    <location>
        <begin position="175"/>
        <end position="197"/>
    </location>
</feature>
<evidence type="ECO:0008006" key="4">
    <source>
        <dbReference type="Google" id="ProtNLM"/>
    </source>
</evidence>
<dbReference type="Proteomes" id="UP000265703">
    <property type="component" value="Unassembled WGS sequence"/>
</dbReference>
<accession>A0A397T7J0</accession>
<name>A0A397T7J0_9GLOM</name>
<feature type="region of interest" description="Disordered" evidence="1">
    <location>
        <begin position="130"/>
        <end position="197"/>
    </location>
</feature>
<feature type="compositionally biased region" description="Polar residues" evidence="1">
    <location>
        <begin position="144"/>
        <end position="159"/>
    </location>
</feature>
<evidence type="ECO:0000313" key="2">
    <source>
        <dbReference type="EMBL" id="RIA92207.1"/>
    </source>
</evidence>
<comment type="caution">
    <text evidence="2">The sequence shown here is derived from an EMBL/GenBank/DDBJ whole genome shotgun (WGS) entry which is preliminary data.</text>
</comment>
<dbReference type="EMBL" id="QKYT01000132">
    <property type="protein sequence ID" value="RIA92207.1"/>
    <property type="molecule type" value="Genomic_DNA"/>
</dbReference>